<dbReference type="InterPro" id="IPR036388">
    <property type="entry name" value="WH-like_DNA-bd_sf"/>
</dbReference>
<comment type="caution">
    <text evidence="2">The sequence shown here is derived from an EMBL/GenBank/DDBJ whole genome shotgun (WGS) entry which is preliminary data.</text>
</comment>
<accession>A0A6P1BGR5</accession>
<dbReference type="Proteomes" id="UP000468531">
    <property type="component" value="Unassembled WGS sequence"/>
</dbReference>
<keyword evidence="3" id="KW-1185">Reference proteome</keyword>
<dbReference type="SUPFAM" id="SSF88659">
    <property type="entry name" value="Sigma3 and sigma4 domains of RNA polymerase sigma factors"/>
    <property type="match status" value="1"/>
</dbReference>
<evidence type="ECO:0000313" key="3">
    <source>
        <dbReference type="Proteomes" id="UP000468531"/>
    </source>
</evidence>
<name>A0A6P1BGR5_9BRAD</name>
<organism evidence="2 3">
    <name type="scientific">Bradyrhizobium uaiense</name>
    <dbReference type="NCBI Taxonomy" id="2594946"/>
    <lineage>
        <taxon>Bacteria</taxon>
        <taxon>Pseudomonadati</taxon>
        <taxon>Pseudomonadota</taxon>
        <taxon>Alphaproteobacteria</taxon>
        <taxon>Hyphomicrobiales</taxon>
        <taxon>Nitrobacteraceae</taxon>
        <taxon>Bradyrhizobium</taxon>
    </lineage>
</organism>
<dbReference type="RefSeq" id="WP_163154878.1">
    <property type="nucleotide sequence ID" value="NZ_VKHP01000059.1"/>
</dbReference>
<protein>
    <submittedName>
        <fullName evidence="2">Response regulator transcription factor</fullName>
    </submittedName>
</protein>
<dbReference type="InterPro" id="IPR017930">
    <property type="entry name" value="Myb_dom"/>
</dbReference>
<evidence type="ECO:0000259" key="1">
    <source>
        <dbReference type="PROSITE" id="PS51294"/>
    </source>
</evidence>
<dbReference type="PROSITE" id="PS51294">
    <property type="entry name" value="HTH_MYB"/>
    <property type="match status" value="1"/>
</dbReference>
<proteinExistence type="predicted"/>
<gene>
    <name evidence="2" type="ORF">FNJ47_16780</name>
</gene>
<dbReference type="Gene3D" id="1.10.10.10">
    <property type="entry name" value="Winged helix-like DNA-binding domain superfamily/Winged helix DNA-binding domain"/>
    <property type="match status" value="1"/>
</dbReference>
<sequence length="52" mass="6022">MPAWMEEEEQRLLRMIRETGLAQREIAQKLGRTEAAVSARLTIIRKRLAEGN</sequence>
<dbReference type="AlphaFoldDB" id="A0A6P1BGR5"/>
<dbReference type="EMBL" id="VKHP01000059">
    <property type="protein sequence ID" value="NEU97443.1"/>
    <property type="molecule type" value="Genomic_DNA"/>
</dbReference>
<evidence type="ECO:0000313" key="2">
    <source>
        <dbReference type="EMBL" id="NEU97443.1"/>
    </source>
</evidence>
<dbReference type="InterPro" id="IPR013324">
    <property type="entry name" value="RNA_pol_sigma_r3/r4-like"/>
</dbReference>
<reference evidence="2 3" key="1">
    <citation type="journal article" date="2020" name="Arch. Microbiol.">
        <title>Bradyrhizobium uaiense sp. nov., a new highly efficient cowpea symbiont.</title>
        <authorList>
            <person name="Cabral Michel D."/>
            <person name="Azarias Guimaraes A."/>
            <person name="Martins da Costa E."/>
            <person name="Soares de Carvalho T."/>
            <person name="Balsanelli E."/>
            <person name="Willems A."/>
            <person name="Maltempi de Souza E."/>
            <person name="de Souza Moreira F.M."/>
        </authorList>
    </citation>
    <scope>NUCLEOTIDE SEQUENCE [LARGE SCALE GENOMIC DNA]</scope>
    <source>
        <strain evidence="2 3">UFLA 03-164</strain>
    </source>
</reference>
<feature type="domain" description="HTH myb-type" evidence="1">
    <location>
        <begin position="1"/>
        <end position="49"/>
    </location>
</feature>